<gene>
    <name evidence="9" type="primary">hisC</name>
    <name evidence="11" type="ORF">ABUH87_07690</name>
</gene>
<dbReference type="InterPro" id="IPR015421">
    <property type="entry name" value="PyrdxlP-dep_Trfase_major"/>
</dbReference>
<dbReference type="CDD" id="cd00609">
    <property type="entry name" value="AAT_like"/>
    <property type="match status" value="1"/>
</dbReference>
<keyword evidence="7 9" id="KW-0663">Pyridoxal phosphate</keyword>
<reference evidence="11 12" key="1">
    <citation type="submission" date="2024-06" db="EMBL/GenBank/DDBJ databases">
        <title>Novosphingobium rhizovicinus M1R2S20.</title>
        <authorList>
            <person name="Sun J.-Q."/>
        </authorList>
    </citation>
    <scope>NUCLEOTIDE SEQUENCE [LARGE SCALE GENOMIC DNA]</scope>
    <source>
        <strain evidence="11 12">M1R2S20</strain>
    </source>
</reference>
<evidence type="ECO:0000313" key="12">
    <source>
        <dbReference type="Proteomes" id="UP001556118"/>
    </source>
</evidence>
<dbReference type="InterPro" id="IPR005861">
    <property type="entry name" value="HisP_aminotrans"/>
</dbReference>
<keyword evidence="6 9" id="KW-0808">Transferase</keyword>
<evidence type="ECO:0000256" key="7">
    <source>
        <dbReference type="ARBA" id="ARBA00022898"/>
    </source>
</evidence>
<dbReference type="InterPro" id="IPR015424">
    <property type="entry name" value="PyrdxlP-dep_Trfase"/>
</dbReference>
<dbReference type="PANTHER" id="PTHR43643:SF3">
    <property type="entry name" value="HISTIDINOL-PHOSPHATE AMINOTRANSFERASE"/>
    <property type="match status" value="1"/>
</dbReference>
<keyword evidence="5 9" id="KW-0032">Aminotransferase</keyword>
<sequence>MSLAPAKNRAPTPKPWIEAIHAYVPGKSSGADGRPLIKLSANENPLGTSPAALAARAAAVEPSLYPDPDSTALRRALGELHDIDPARILCGTGSGELLTLAASAYAGPGDEVLYVRYGFSLYEIAARRCGATPVVAPDADYGTDVDALLSLVSERTRVVFIANPNNPTGSFLPRDELARLHAGLPSEVLLVVDQAYVEYVAPEDDDGALALAAAHGNVLVTRTFSKAYGLAGERVGWATGATELIEVLNRIRGPFNLSNSAQAVALAAVRDVRFVEHSRLHNLQTRARFVQALEALGNHGIRPLPSEANFVLVTFEGALTAEVAYNGLAERGYIVRWLPGQGLPHALRFTVGHTHDMDAIAAALRQMAEASK</sequence>
<protein>
    <recommendedName>
        <fullName evidence="9">Histidinol-phosphate aminotransferase</fullName>
        <ecNumber evidence="9">2.6.1.9</ecNumber>
    </recommendedName>
    <alternativeName>
        <fullName evidence="9">Imidazole acetol-phosphate transaminase</fullName>
    </alternativeName>
</protein>
<comment type="pathway">
    <text evidence="2 9">Amino-acid biosynthesis; L-histidine biosynthesis; L-histidine from 5-phospho-alpha-D-ribose 1-diphosphate: step 7/9.</text>
</comment>
<dbReference type="Gene3D" id="3.90.1150.10">
    <property type="entry name" value="Aspartate Aminotransferase, domain 1"/>
    <property type="match status" value="1"/>
</dbReference>
<proteinExistence type="inferred from homology"/>
<name>A0ABV3RAF6_9SPHN</name>
<evidence type="ECO:0000256" key="5">
    <source>
        <dbReference type="ARBA" id="ARBA00022576"/>
    </source>
</evidence>
<comment type="subunit">
    <text evidence="4 9">Homodimer.</text>
</comment>
<evidence type="ECO:0000256" key="4">
    <source>
        <dbReference type="ARBA" id="ARBA00011738"/>
    </source>
</evidence>
<dbReference type="EC" id="2.6.1.9" evidence="9"/>
<dbReference type="PANTHER" id="PTHR43643">
    <property type="entry name" value="HISTIDINOL-PHOSPHATE AMINOTRANSFERASE 2"/>
    <property type="match status" value="1"/>
</dbReference>
<dbReference type="Pfam" id="PF00155">
    <property type="entry name" value="Aminotran_1_2"/>
    <property type="match status" value="1"/>
</dbReference>
<comment type="caution">
    <text evidence="11">The sequence shown here is derived from an EMBL/GenBank/DDBJ whole genome shotgun (WGS) entry which is preliminary data.</text>
</comment>
<comment type="cofactor">
    <cofactor evidence="1 9">
        <name>pyridoxal 5'-phosphate</name>
        <dbReference type="ChEBI" id="CHEBI:597326"/>
    </cofactor>
</comment>
<evidence type="ECO:0000256" key="2">
    <source>
        <dbReference type="ARBA" id="ARBA00005011"/>
    </source>
</evidence>
<evidence type="ECO:0000256" key="6">
    <source>
        <dbReference type="ARBA" id="ARBA00022679"/>
    </source>
</evidence>
<evidence type="ECO:0000256" key="1">
    <source>
        <dbReference type="ARBA" id="ARBA00001933"/>
    </source>
</evidence>
<dbReference type="InterPro" id="IPR004839">
    <property type="entry name" value="Aminotransferase_I/II_large"/>
</dbReference>
<dbReference type="RefSeq" id="WP_367772057.1">
    <property type="nucleotide sequence ID" value="NZ_JBFNXR010000021.1"/>
</dbReference>
<dbReference type="InterPro" id="IPR050106">
    <property type="entry name" value="HistidinolP_aminotransfase"/>
</dbReference>
<keyword evidence="9" id="KW-0028">Amino-acid biosynthesis</keyword>
<evidence type="ECO:0000313" key="11">
    <source>
        <dbReference type="EMBL" id="MEW9855062.1"/>
    </source>
</evidence>
<dbReference type="SUPFAM" id="SSF53383">
    <property type="entry name" value="PLP-dependent transferases"/>
    <property type="match status" value="1"/>
</dbReference>
<dbReference type="GO" id="GO:0004400">
    <property type="term" value="F:histidinol-phosphate transaminase activity"/>
    <property type="evidence" value="ECO:0007669"/>
    <property type="project" value="UniProtKB-EC"/>
</dbReference>
<keyword evidence="9" id="KW-0368">Histidine biosynthesis</keyword>
<accession>A0ABV3RAF6</accession>
<feature type="modified residue" description="N6-(pyridoxal phosphate)lysine" evidence="9">
    <location>
        <position position="226"/>
    </location>
</feature>
<evidence type="ECO:0000259" key="10">
    <source>
        <dbReference type="Pfam" id="PF00155"/>
    </source>
</evidence>
<dbReference type="InterPro" id="IPR015422">
    <property type="entry name" value="PyrdxlP-dep_Trfase_small"/>
</dbReference>
<dbReference type="Gene3D" id="3.40.640.10">
    <property type="entry name" value="Type I PLP-dependent aspartate aminotransferase-like (Major domain)"/>
    <property type="match status" value="1"/>
</dbReference>
<evidence type="ECO:0000256" key="3">
    <source>
        <dbReference type="ARBA" id="ARBA00007970"/>
    </source>
</evidence>
<feature type="domain" description="Aminotransferase class I/classII large" evidence="10">
    <location>
        <begin position="35"/>
        <end position="361"/>
    </location>
</feature>
<comment type="similarity">
    <text evidence="3 9">Belongs to the class-II pyridoxal-phosphate-dependent aminotransferase family. Histidinol-phosphate aminotransferase subfamily.</text>
</comment>
<organism evidence="11 12">
    <name type="scientific">Novosphingobium rhizovicinum</name>
    <dbReference type="NCBI Taxonomy" id="3228928"/>
    <lineage>
        <taxon>Bacteria</taxon>
        <taxon>Pseudomonadati</taxon>
        <taxon>Pseudomonadota</taxon>
        <taxon>Alphaproteobacteria</taxon>
        <taxon>Sphingomonadales</taxon>
        <taxon>Sphingomonadaceae</taxon>
        <taxon>Novosphingobium</taxon>
    </lineage>
</organism>
<dbReference type="EMBL" id="JBFNXR010000021">
    <property type="protein sequence ID" value="MEW9855062.1"/>
    <property type="molecule type" value="Genomic_DNA"/>
</dbReference>
<dbReference type="InterPro" id="IPR001917">
    <property type="entry name" value="Aminotrans_II_pyridoxalP_BS"/>
</dbReference>
<dbReference type="PROSITE" id="PS00599">
    <property type="entry name" value="AA_TRANSFER_CLASS_2"/>
    <property type="match status" value="1"/>
</dbReference>
<comment type="catalytic activity">
    <reaction evidence="8 9">
        <text>L-histidinol phosphate + 2-oxoglutarate = 3-(imidazol-4-yl)-2-oxopropyl phosphate + L-glutamate</text>
        <dbReference type="Rhea" id="RHEA:23744"/>
        <dbReference type="ChEBI" id="CHEBI:16810"/>
        <dbReference type="ChEBI" id="CHEBI:29985"/>
        <dbReference type="ChEBI" id="CHEBI:57766"/>
        <dbReference type="ChEBI" id="CHEBI:57980"/>
        <dbReference type="EC" id="2.6.1.9"/>
    </reaction>
</comment>
<dbReference type="HAMAP" id="MF_01023">
    <property type="entry name" value="HisC_aminotrans_2"/>
    <property type="match status" value="1"/>
</dbReference>
<evidence type="ECO:0000256" key="9">
    <source>
        <dbReference type="HAMAP-Rule" id="MF_01023"/>
    </source>
</evidence>
<keyword evidence="12" id="KW-1185">Reference proteome</keyword>
<dbReference type="Proteomes" id="UP001556118">
    <property type="component" value="Unassembled WGS sequence"/>
</dbReference>
<evidence type="ECO:0000256" key="8">
    <source>
        <dbReference type="ARBA" id="ARBA00047481"/>
    </source>
</evidence>